<dbReference type="Pfam" id="PF05489">
    <property type="entry name" value="Phage_tail_X"/>
    <property type="match status" value="1"/>
</dbReference>
<proteinExistence type="predicted"/>
<protein>
    <submittedName>
        <fullName evidence="1">Tail protein X</fullName>
    </submittedName>
</protein>
<gene>
    <name evidence="1" type="ORF">CVT00_01300</name>
</gene>
<dbReference type="EMBL" id="CP060707">
    <property type="protein sequence ID" value="QPH90210.1"/>
    <property type="molecule type" value="Genomic_DNA"/>
</dbReference>
<dbReference type="AlphaFoldDB" id="A0A7S9REC3"/>
<name>A0A7S9REC3_9BACT</name>
<accession>A0A7S9REC3</accession>
<organism evidence="1 2">
    <name type="scientific">Campylobacter concisus</name>
    <dbReference type="NCBI Taxonomy" id="199"/>
    <lineage>
        <taxon>Bacteria</taxon>
        <taxon>Pseudomonadati</taxon>
        <taxon>Campylobacterota</taxon>
        <taxon>Epsilonproteobacteria</taxon>
        <taxon>Campylobacterales</taxon>
        <taxon>Campylobacteraceae</taxon>
        <taxon>Campylobacter</taxon>
    </lineage>
</organism>
<sequence length="68" mass="8111">MKIYIAKDDESMDMICFKIYGSLDQNVYSEFLRENEHLLHKTKLKSGDEVNLPSIEPQEEKKAKYLWE</sequence>
<reference evidence="1 2" key="1">
    <citation type="journal article" date="2018" name="Emerg. Microbes Infect.">
        <title>Genomic analysis of oral Campylobacter concisus strains identified a potential bacterial molecular marker associated with active Crohn's disease.</title>
        <authorList>
            <person name="Liu F."/>
            <person name="Ma R."/>
            <person name="Tay C.Y.A."/>
            <person name="Octavia S."/>
            <person name="Lan R."/>
            <person name="Chung H.K.L."/>
            <person name="Riordan S.M."/>
            <person name="Grimm M.C."/>
            <person name="Leong R.W."/>
            <person name="Tanaka M.M."/>
            <person name="Connor S."/>
            <person name="Zhang L."/>
        </authorList>
    </citation>
    <scope>NUCLEOTIDE SEQUENCE [LARGE SCALE GENOMIC DNA]</scope>
    <source>
        <strain evidence="1 2">P1CDO2</strain>
    </source>
</reference>
<evidence type="ECO:0000313" key="1">
    <source>
        <dbReference type="EMBL" id="QPH90210.1"/>
    </source>
</evidence>
<dbReference type="InterPro" id="IPR008861">
    <property type="entry name" value="GpX-like"/>
</dbReference>
<evidence type="ECO:0000313" key="2">
    <source>
        <dbReference type="Proteomes" id="UP000594508"/>
    </source>
</evidence>
<dbReference type="RefSeq" id="WP_107915669.1">
    <property type="nucleotide sequence ID" value="NZ_CP060707.1"/>
</dbReference>
<dbReference type="Proteomes" id="UP000594508">
    <property type="component" value="Chromosome"/>
</dbReference>